<sequence>MKGERARVSTNFHEFRMGSIAPKTLYRSSHPITDADIKDAKAIAKYATKAKIAAVLNLNNTKAELKALAVFAPWYHDLYKADCIIALDMNFDYLSSRFCTKFRRGIQFMLTQSGPYLVHCYAGVDRTGFVCAVLGSLMGAKLREIVADYVASYNDSTMTRNEYKEYSQIIVDLFREMNGGGKISDKNLQSVAEDFLLHKVKLTRKELAGLKMILSINRK</sequence>
<dbReference type="HOGENOM" id="CLU_1260995_0_0_12"/>
<dbReference type="KEGG" id="tpi:TREPR_1859"/>
<dbReference type="Pfam" id="PF13350">
    <property type="entry name" value="Y_phosphatase3"/>
    <property type="match status" value="1"/>
</dbReference>
<name>F5YL68_TREPZ</name>
<evidence type="ECO:0000313" key="2">
    <source>
        <dbReference type="EMBL" id="AEF85269.1"/>
    </source>
</evidence>
<evidence type="ECO:0000313" key="3">
    <source>
        <dbReference type="Proteomes" id="UP000009223"/>
    </source>
</evidence>
<dbReference type="Gene3D" id="3.90.190.10">
    <property type="entry name" value="Protein tyrosine phosphatase superfamily"/>
    <property type="match status" value="1"/>
</dbReference>
<keyword evidence="3" id="KW-1185">Reference proteome</keyword>
<reference evidence="2 3" key="2">
    <citation type="journal article" date="2011" name="ISME J.">
        <title>RNA-seq reveals cooperative metabolic interactions between two termite-gut spirochete species in co-culture.</title>
        <authorList>
            <person name="Rosenthal A.Z."/>
            <person name="Matson E.G."/>
            <person name="Eldar A."/>
            <person name="Leadbetter J.R."/>
        </authorList>
    </citation>
    <scope>NUCLEOTIDE SEQUENCE [LARGE SCALE GENOMIC DNA]</scope>
    <source>
        <strain evidence="3">ATCC BAA-887 / DSM 12427 / ZAS-2</strain>
    </source>
</reference>
<evidence type="ECO:0000259" key="1">
    <source>
        <dbReference type="PROSITE" id="PS50056"/>
    </source>
</evidence>
<dbReference type="PROSITE" id="PS50056">
    <property type="entry name" value="TYR_PHOSPHATASE_2"/>
    <property type="match status" value="1"/>
</dbReference>
<dbReference type="InterPro" id="IPR026893">
    <property type="entry name" value="Tyr/Ser_Pase_IphP-type"/>
</dbReference>
<dbReference type="InterPro" id="IPR016130">
    <property type="entry name" value="Tyr_Pase_AS"/>
</dbReference>
<reference evidence="3" key="1">
    <citation type="submission" date="2009-12" db="EMBL/GenBank/DDBJ databases">
        <title>Complete sequence of Treponema primitia strain ZAS-2.</title>
        <authorList>
            <person name="Tetu S.G."/>
            <person name="Matson E."/>
            <person name="Ren Q."/>
            <person name="Seshadri R."/>
            <person name="Elbourne L."/>
            <person name="Hassan K.A."/>
            <person name="Durkin A."/>
            <person name="Radune D."/>
            <person name="Mohamoud Y."/>
            <person name="Shay R."/>
            <person name="Jin S."/>
            <person name="Zhang X."/>
            <person name="Lucey K."/>
            <person name="Ballor N.R."/>
            <person name="Ottesen E."/>
            <person name="Rosenthal R."/>
            <person name="Allen A."/>
            <person name="Leadbetter J.R."/>
            <person name="Paulsen I.T."/>
        </authorList>
    </citation>
    <scope>NUCLEOTIDE SEQUENCE [LARGE SCALE GENOMIC DNA]</scope>
    <source>
        <strain evidence="3">ATCC BAA-887 / DSM 12427 / ZAS-2</strain>
    </source>
</reference>
<dbReference type="STRING" id="545694.TREPR_1859"/>
<protein>
    <submittedName>
        <fullName evidence="2">Putative lipoprotein</fullName>
    </submittedName>
</protein>
<dbReference type="EMBL" id="CP001843">
    <property type="protein sequence ID" value="AEF85269.1"/>
    <property type="molecule type" value="Genomic_DNA"/>
</dbReference>
<dbReference type="GO" id="GO:0004721">
    <property type="term" value="F:phosphoprotein phosphatase activity"/>
    <property type="evidence" value="ECO:0007669"/>
    <property type="project" value="InterPro"/>
</dbReference>
<dbReference type="PROSITE" id="PS00383">
    <property type="entry name" value="TYR_PHOSPHATASE_1"/>
    <property type="match status" value="1"/>
</dbReference>
<dbReference type="SUPFAM" id="SSF52799">
    <property type="entry name" value="(Phosphotyrosine protein) phosphatases II"/>
    <property type="match status" value="1"/>
</dbReference>
<dbReference type="Proteomes" id="UP000009223">
    <property type="component" value="Chromosome"/>
</dbReference>
<proteinExistence type="predicted"/>
<organism evidence="2 3">
    <name type="scientific">Treponema primitia (strain ATCC BAA-887 / DSM 12427 / ZAS-2)</name>
    <dbReference type="NCBI Taxonomy" id="545694"/>
    <lineage>
        <taxon>Bacteria</taxon>
        <taxon>Pseudomonadati</taxon>
        <taxon>Spirochaetota</taxon>
        <taxon>Spirochaetia</taxon>
        <taxon>Spirochaetales</taxon>
        <taxon>Treponemataceae</taxon>
        <taxon>Treponema</taxon>
    </lineage>
</organism>
<dbReference type="InterPro" id="IPR029021">
    <property type="entry name" value="Prot-tyrosine_phosphatase-like"/>
</dbReference>
<dbReference type="RefSeq" id="WP_015708280.1">
    <property type="nucleotide sequence ID" value="NC_015578.1"/>
</dbReference>
<keyword evidence="2" id="KW-0449">Lipoprotein</keyword>
<accession>F5YL68</accession>
<gene>
    <name evidence="2" type="ordered locus">TREPR_1859</name>
</gene>
<feature type="domain" description="Tyrosine specific protein phosphatases" evidence="1">
    <location>
        <begin position="100"/>
        <end position="164"/>
    </location>
</feature>
<dbReference type="InterPro" id="IPR000387">
    <property type="entry name" value="Tyr_Pase_dom"/>
</dbReference>
<dbReference type="eggNOG" id="COG2365">
    <property type="taxonomic scope" value="Bacteria"/>
</dbReference>
<dbReference type="AlphaFoldDB" id="F5YL68"/>